<name>A0A0E9QTC3_ANGAN</name>
<dbReference type="AlphaFoldDB" id="A0A0E9QTC3"/>
<proteinExistence type="predicted"/>
<evidence type="ECO:0000313" key="1">
    <source>
        <dbReference type="EMBL" id="JAH19697.1"/>
    </source>
</evidence>
<sequence length="28" mass="3016">MHGGLGCCICSQQPKQTCLTFFSSTCFS</sequence>
<accession>A0A0E9QTC3</accession>
<organism evidence="1">
    <name type="scientific">Anguilla anguilla</name>
    <name type="common">European freshwater eel</name>
    <name type="synonym">Muraena anguilla</name>
    <dbReference type="NCBI Taxonomy" id="7936"/>
    <lineage>
        <taxon>Eukaryota</taxon>
        <taxon>Metazoa</taxon>
        <taxon>Chordata</taxon>
        <taxon>Craniata</taxon>
        <taxon>Vertebrata</taxon>
        <taxon>Euteleostomi</taxon>
        <taxon>Actinopterygii</taxon>
        <taxon>Neopterygii</taxon>
        <taxon>Teleostei</taxon>
        <taxon>Anguilliformes</taxon>
        <taxon>Anguillidae</taxon>
        <taxon>Anguilla</taxon>
    </lineage>
</organism>
<reference evidence="1" key="1">
    <citation type="submission" date="2014-11" db="EMBL/GenBank/DDBJ databases">
        <authorList>
            <person name="Amaro Gonzalez C."/>
        </authorList>
    </citation>
    <scope>NUCLEOTIDE SEQUENCE</scope>
</reference>
<dbReference type="EMBL" id="GBXM01088880">
    <property type="protein sequence ID" value="JAH19697.1"/>
    <property type="molecule type" value="Transcribed_RNA"/>
</dbReference>
<protein>
    <submittedName>
        <fullName evidence="1">Uncharacterized protein</fullName>
    </submittedName>
</protein>
<reference evidence="1" key="2">
    <citation type="journal article" date="2015" name="Fish Shellfish Immunol.">
        <title>Early steps in the European eel (Anguilla anguilla)-Vibrio vulnificus interaction in the gills: Role of the RtxA13 toxin.</title>
        <authorList>
            <person name="Callol A."/>
            <person name="Pajuelo D."/>
            <person name="Ebbesson L."/>
            <person name="Teles M."/>
            <person name="MacKenzie S."/>
            <person name="Amaro C."/>
        </authorList>
    </citation>
    <scope>NUCLEOTIDE SEQUENCE</scope>
</reference>